<organism evidence="1 2">
    <name type="scientific">Zhihengliuella alba</name>
    <dbReference type="NCBI Taxonomy" id="547018"/>
    <lineage>
        <taxon>Bacteria</taxon>
        <taxon>Bacillati</taxon>
        <taxon>Actinomycetota</taxon>
        <taxon>Actinomycetes</taxon>
        <taxon>Micrococcales</taxon>
        <taxon>Micrococcaceae</taxon>
        <taxon>Zhihengliuella</taxon>
    </lineage>
</organism>
<reference evidence="2" key="1">
    <citation type="journal article" date="2019" name="Int. J. Syst. Evol. Microbiol.">
        <title>The Global Catalogue of Microorganisms (GCM) 10K type strain sequencing project: providing services to taxonomists for standard genome sequencing and annotation.</title>
        <authorList>
            <consortium name="The Broad Institute Genomics Platform"/>
            <consortium name="The Broad Institute Genome Sequencing Center for Infectious Disease"/>
            <person name="Wu L."/>
            <person name="Ma J."/>
        </authorList>
    </citation>
    <scope>NUCLEOTIDE SEQUENCE [LARGE SCALE GENOMIC DNA]</scope>
    <source>
        <strain evidence="2">JCM 16961</strain>
    </source>
</reference>
<dbReference type="Proteomes" id="UP001501536">
    <property type="component" value="Unassembled WGS sequence"/>
</dbReference>
<proteinExistence type="predicted"/>
<accession>A0ABP7DS00</accession>
<protein>
    <submittedName>
        <fullName evidence="1">Uncharacterized protein</fullName>
    </submittedName>
</protein>
<sequence length="120" mass="13065">MEVRSARRTSTELFTGLKESPFAHGILPSAVPCRAAVDHGLVAVGRVEGATRTQFVERDQSERFVPLHGSDHSRRDHGLASEKSCNGDVIVGRMESVGHVAPFGGSQHVDEDVQSFRKDL</sequence>
<evidence type="ECO:0000313" key="2">
    <source>
        <dbReference type="Proteomes" id="UP001501536"/>
    </source>
</evidence>
<dbReference type="EMBL" id="BAABCJ010000005">
    <property type="protein sequence ID" value="GAA3708286.1"/>
    <property type="molecule type" value="Genomic_DNA"/>
</dbReference>
<keyword evidence="2" id="KW-1185">Reference proteome</keyword>
<comment type="caution">
    <text evidence="1">The sequence shown here is derived from an EMBL/GenBank/DDBJ whole genome shotgun (WGS) entry which is preliminary data.</text>
</comment>
<name>A0ABP7DS00_9MICC</name>
<gene>
    <name evidence="1" type="ORF">GCM10022377_22640</name>
</gene>
<evidence type="ECO:0000313" key="1">
    <source>
        <dbReference type="EMBL" id="GAA3708286.1"/>
    </source>
</evidence>